<dbReference type="InterPro" id="IPR003598">
    <property type="entry name" value="Ig_sub2"/>
</dbReference>
<dbReference type="Gene3D" id="4.10.70.10">
    <property type="entry name" value="Disintegrin domain"/>
    <property type="match status" value="1"/>
</dbReference>
<dbReference type="Gene3D" id="2.60.40.10">
    <property type="entry name" value="Immunoglobulins"/>
    <property type="match status" value="12"/>
</dbReference>
<feature type="domain" description="Ig-like" evidence="10">
    <location>
        <begin position="845"/>
        <end position="940"/>
    </location>
</feature>
<feature type="domain" description="Fibronectin type-III" evidence="11">
    <location>
        <begin position="1231"/>
        <end position="1328"/>
    </location>
</feature>
<dbReference type="InterPro" id="IPR001762">
    <property type="entry name" value="Disintegrin_dom"/>
</dbReference>
<dbReference type="SUPFAM" id="SSF49265">
    <property type="entry name" value="Fibronectin type III"/>
    <property type="match status" value="2"/>
</dbReference>
<dbReference type="InterPro" id="IPR034027">
    <property type="entry name" value="Reprolysin_adamalysin"/>
</dbReference>
<accession>A0A9Q1HHF2</accession>
<dbReference type="Gene3D" id="3.40.390.10">
    <property type="entry name" value="Collagenase (Catalytic Domain)"/>
    <property type="match status" value="1"/>
</dbReference>
<protein>
    <submittedName>
        <fullName evidence="12">Neuronal cell adhesion molecule</fullName>
    </submittedName>
</protein>
<dbReference type="FunFam" id="2.60.40.10:FF:000032">
    <property type="entry name" value="palladin isoform X1"/>
    <property type="match status" value="1"/>
</dbReference>
<name>A0A9Q1HHF2_HOLLE</name>
<feature type="domain" description="Ig-like" evidence="10">
    <location>
        <begin position="740"/>
        <end position="842"/>
    </location>
</feature>
<dbReference type="SMART" id="SM00060">
    <property type="entry name" value="FN3"/>
    <property type="match status" value="4"/>
</dbReference>
<feature type="domain" description="Fibronectin type-III" evidence="11">
    <location>
        <begin position="1133"/>
        <end position="1229"/>
    </location>
</feature>
<dbReference type="SMART" id="SM00406">
    <property type="entry name" value="IGv"/>
    <property type="match status" value="3"/>
</dbReference>
<dbReference type="GO" id="GO:0004222">
    <property type="term" value="F:metalloendopeptidase activity"/>
    <property type="evidence" value="ECO:0007669"/>
    <property type="project" value="InterPro"/>
</dbReference>
<evidence type="ECO:0000259" key="11">
    <source>
        <dbReference type="PROSITE" id="PS50853"/>
    </source>
</evidence>
<dbReference type="PANTHER" id="PTHR12231">
    <property type="entry name" value="CTX-RELATED TYPE I TRANSMEMBRANE PROTEIN"/>
    <property type="match status" value="1"/>
</dbReference>
<comment type="caution">
    <text evidence="12">The sequence shown here is derived from an EMBL/GenBank/DDBJ whole genome shotgun (WGS) entry which is preliminary data.</text>
</comment>
<comment type="caution">
    <text evidence="5">Lacks conserved residue(s) required for the propagation of feature annotation.</text>
</comment>
<evidence type="ECO:0000256" key="5">
    <source>
        <dbReference type="PROSITE-ProRule" id="PRU00276"/>
    </source>
</evidence>
<dbReference type="Pfam" id="PF07679">
    <property type="entry name" value="I-set"/>
    <property type="match status" value="3"/>
</dbReference>
<dbReference type="PROSITE" id="PS50835">
    <property type="entry name" value="IG_LIKE"/>
    <property type="match status" value="8"/>
</dbReference>
<dbReference type="SMART" id="SM00409">
    <property type="entry name" value="IG"/>
    <property type="match status" value="7"/>
</dbReference>
<feature type="domain" description="Ig-like" evidence="10">
    <location>
        <begin position="654"/>
        <end position="739"/>
    </location>
</feature>
<feature type="chain" id="PRO_5040513078" evidence="7">
    <location>
        <begin position="23"/>
        <end position="1723"/>
    </location>
</feature>
<feature type="compositionally biased region" description="Polar residues" evidence="6">
    <location>
        <begin position="469"/>
        <end position="484"/>
    </location>
</feature>
<evidence type="ECO:0000259" key="10">
    <source>
        <dbReference type="PROSITE" id="PS50835"/>
    </source>
</evidence>
<keyword evidence="1 7" id="KW-0732">Signal</keyword>
<feature type="signal peptide" evidence="7">
    <location>
        <begin position="1"/>
        <end position="22"/>
    </location>
</feature>
<feature type="domain" description="Disintegrin" evidence="8">
    <location>
        <begin position="415"/>
        <end position="448"/>
    </location>
</feature>
<dbReference type="InterPro" id="IPR007110">
    <property type="entry name" value="Ig-like_dom"/>
</dbReference>
<evidence type="ECO:0000256" key="2">
    <source>
        <dbReference type="ARBA" id="ARBA00022737"/>
    </source>
</evidence>
<dbReference type="PROSITE" id="PS50215">
    <property type="entry name" value="ADAM_MEPRO"/>
    <property type="match status" value="1"/>
</dbReference>
<proteinExistence type="predicted"/>
<organism evidence="12 13">
    <name type="scientific">Holothuria leucospilota</name>
    <name type="common">Black long sea cucumber</name>
    <name type="synonym">Mertensiothuria leucospilota</name>
    <dbReference type="NCBI Taxonomy" id="206669"/>
    <lineage>
        <taxon>Eukaryota</taxon>
        <taxon>Metazoa</taxon>
        <taxon>Echinodermata</taxon>
        <taxon>Eleutherozoa</taxon>
        <taxon>Echinozoa</taxon>
        <taxon>Holothuroidea</taxon>
        <taxon>Aspidochirotacea</taxon>
        <taxon>Aspidochirotida</taxon>
        <taxon>Holothuriidae</taxon>
        <taxon>Holothuria</taxon>
    </lineage>
</organism>
<evidence type="ECO:0000313" key="13">
    <source>
        <dbReference type="Proteomes" id="UP001152320"/>
    </source>
</evidence>
<dbReference type="CDD" id="cd00096">
    <property type="entry name" value="Ig"/>
    <property type="match status" value="3"/>
</dbReference>
<gene>
    <name evidence="12" type="ORF">HOLleu_05458</name>
</gene>
<evidence type="ECO:0000259" key="9">
    <source>
        <dbReference type="PROSITE" id="PS50215"/>
    </source>
</evidence>
<dbReference type="Proteomes" id="UP001152320">
    <property type="component" value="Chromosome 2"/>
</dbReference>
<dbReference type="PROSITE" id="PS50853">
    <property type="entry name" value="FN3"/>
    <property type="match status" value="4"/>
</dbReference>
<keyword evidence="4" id="KW-0393">Immunoglobulin domain</keyword>
<dbReference type="InterPro" id="IPR036436">
    <property type="entry name" value="Disintegrin_dom_sf"/>
</dbReference>
<evidence type="ECO:0000256" key="3">
    <source>
        <dbReference type="ARBA" id="ARBA00023157"/>
    </source>
</evidence>
<feature type="domain" description="Ig-like" evidence="10">
    <location>
        <begin position="1029"/>
        <end position="1121"/>
    </location>
</feature>
<dbReference type="InterPro" id="IPR003599">
    <property type="entry name" value="Ig_sub"/>
</dbReference>
<feature type="domain" description="Ig-like" evidence="10">
    <location>
        <begin position="943"/>
        <end position="1026"/>
    </location>
</feature>
<dbReference type="Pfam" id="PF00041">
    <property type="entry name" value="fn3"/>
    <property type="match status" value="2"/>
</dbReference>
<sequence>MLGPNAINFRLVLIFSVTATLGLCVPQLFQDGGDLKISENPVYPFIYYEHDIYSISTIKEVLSETGHVLLIIPTEPALEISLQASRFAEQFDMRMYTKDMRPFVEQSSVQNCFFHGKVNHQKSSFAVIDACQTPRLKGYISYNKKVYLLEPQDEEEGDGHVIQMQTPPSSLRNLFSSNAILNPDHREEDIVLHSQTRLRRQLHQESRPLFLELYVVCDFALYERFNRDVDALRENVRMVVEVLKELYLDLGIHIVLSGFEVWNERNLIRPMNSGLRTMLGDFLIWREEHLLPRAPHDFAMFISGKGYSMQSSSSPMGFRGRMCQPEYSGLAIMEVNLDDPVLPSLLARFIGFALEANATACDCNELSGCIMDGSHSGAQSPATKFSSCFKQLLNTAVSNGGLSCLLNQPDGFEFPPRCGDGNLDEGEECDCGSEESCTDVCCDPLTCTHYQNSPACQPTTESSPTSQSHLSASAPESGTTSSPEFETMYVEDIITELETEGYSFTASGEEDAKVTTPAYSTTFQPAVTEVPLTEDEKLITQIKDILGDENIQAPPSFIQGPGEGTIYSREGTNVTLTCRVSGLPTPSVIWYKDDDQLDLLQLDQKWTMEEDGSLHITSVEETDEGDYHCEANNTHGIIISNRIRLSRAYLGELPFSGLLEIYDLKERQYIVLRCQKPESSPNPDFYWTKDVRSREPVILSDRVSQTPTGDLVIGSALPEDSGDYSCVITNKLINEVRIAPAIIIKVKALVHQPLWEYTSPSEVTGMKGNPLSLHCIPTGSPTPKVTWEKLGSSGDLEGIELSEGDRTMTILDPDVPHGGEYVCRASNGIGEDKEAIFSVTIEASPEWTSKPEDVEIPAGSTHSFICEARGIPTPSISWLVNGQEAEQAVEQYPHLSFSSGLGSGVFNVTDNEDLYLTVVLQCIAANQHGSIIANAYANIVAFPARIITPPPETVTILEGEDITIPCQALGAPKPLVFWHVGEKMLNAEEDGSLLIPAAGVGDSNRYSCGATNKYGNEYRGVDVEVKGLTRVTISSNNDLVEEGSEVSLTCQVDHHADEPPGIVWSRSDGVPLDGERITFIVNHEISTYKLVIENSVVEDSGFFVCTATTDYDEAASELDITVTEKIVIQPPEAPRNITVSSELPLGLLIEWEREYSLVAPVSMFLVEARTNYYPDTWEVLKALSGEEDGTVIKVSPYVTYWFRIVAKNEVGQAASQRTRPYAIPSSKPLRNPQNVAVDASDPSQIRVSWDEMDVLDHAGPKFYYLVKWRGLGTKRWKDAKIKDHTVTEYVFEMDSSGLPGLEVAVKSGNAIGNGPKARFVTGLFVEPTTVAPLTFSEVPPEFASIMEGSRYKLNCSASGGLNPEIFWYKDGILLASDNSSYTIGGDGGLLFPRFGERDVAVYDCTIRSSTGQTIEARSSLSIRRRTQVFVDPPVVEVTELSSVEVSCEVELDENIFLVDILWVDPQNRRVPYFYEVGADERVYRNNSDLIIEGALLADAGTYTCMAETRLDYAEGSVTITVLELQPPQVSPQSLVVQIQDATTLAVSWRSVSTEEAGGPVEGYHAVARVRGNVEGGIKQCFPDVPTCLLENLTPSETYEVFVAVRTAAGQGPYTSAIYVTLPDLEPAVPPGPVTIQKTRVWAKTLTVKWKGPKDEEPLEGYYLSYGQVGSQDVKELMLPADTFHRKISGLTPQTRYTISIEAFNEAGRSQKVTKLVTTRQKSR</sequence>
<dbReference type="InterPro" id="IPR001590">
    <property type="entry name" value="Peptidase_M12B"/>
</dbReference>
<keyword evidence="3" id="KW-1015">Disulfide bond</keyword>
<feature type="compositionally biased region" description="Low complexity" evidence="6">
    <location>
        <begin position="457"/>
        <end position="468"/>
    </location>
</feature>
<dbReference type="SMART" id="SM00408">
    <property type="entry name" value="IGc2"/>
    <property type="match status" value="8"/>
</dbReference>
<feature type="domain" description="Ig-like" evidence="10">
    <location>
        <begin position="1327"/>
        <end position="1421"/>
    </location>
</feature>
<evidence type="ECO:0000256" key="4">
    <source>
        <dbReference type="ARBA" id="ARBA00023319"/>
    </source>
</evidence>
<feature type="domain" description="Fibronectin type-III" evidence="11">
    <location>
        <begin position="1530"/>
        <end position="1624"/>
    </location>
</feature>
<dbReference type="InterPro" id="IPR036116">
    <property type="entry name" value="FN3_sf"/>
</dbReference>
<evidence type="ECO:0000259" key="8">
    <source>
        <dbReference type="PROSITE" id="PS50214"/>
    </source>
</evidence>
<feature type="domain" description="Peptidase M12B" evidence="9">
    <location>
        <begin position="209"/>
        <end position="409"/>
    </location>
</feature>
<dbReference type="PROSITE" id="PS50214">
    <property type="entry name" value="DISINTEGRIN_2"/>
    <property type="match status" value="1"/>
</dbReference>
<dbReference type="CDD" id="cd04269">
    <property type="entry name" value="ZnMc_adamalysin_II_like"/>
    <property type="match status" value="1"/>
</dbReference>
<evidence type="ECO:0000313" key="12">
    <source>
        <dbReference type="EMBL" id="KAJ8046694.1"/>
    </source>
</evidence>
<dbReference type="PANTHER" id="PTHR12231:SF257">
    <property type="entry name" value="NEURAL CELL ADHESION MOLECULE L1-LIKE PROTEIN"/>
    <property type="match status" value="1"/>
</dbReference>
<dbReference type="CDD" id="cd00063">
    <property type="entry name" value="FN3"/>
    <property type="match status" value="4"/>
</dbReference>
<keyword evidence="13" id="KW-1185">Reference proteome</keyword>
<dbReference type="InterPro" id="IPR051170">
    <property type="entry name" value="Neural/epithelial_adhesion"/>
</dbReference>
<dbReference type="InterPro" id="IPR036179">
    <property type="entry name" value="Ig-like_dom_sf"/>
</dbReference>
<reference evidence="12" key="1">
    <citation type="submission" date="2021-10" db="EMBL/GenBank/DDBJ databases">
        <title>Tropical sea cucumber genome reveals ecological adaptation and Cuvierian tubules defense mechanism.</title>
        <authorList>
            <person name="Chen T."/>
        </authorList>
    </citation>
    <scope>NUCLEOTIDE SEQUENCE</scope>
    <source>
        <strain evidence="12">Nanhai2018</strain>
        <tissue evidence="12">Muscle</tissue>
    </source>
</reference>
<dbReference type="SUPFAM" id="SSF48726">
    <property type="entry name" value="Immunoglobulin"/>
    <property type="match status" value="8"/>
</dbReference>
<feature type="domain" description="Fibronectin type-III" evidence="11">
    <location>
        <begin position="1629"/>
        <end position="1722"/>
    </location>
</feature>
<dbReference type="Pfam" id="PF13927">
    <property type="entry name" value="Ig_3"/>
    <property type="match status" value="4"/>
</dbReference>
<dbReference type="InterPro" id="IPR003961">
    <property type="entry name" value="FN3_dom"/>
</dbReference>
<dbReference type="InterPro" id="IPR024079">
    <property type="entry name" value="MetalloPept_cat_dom_sf"/>
</dbReference>
<feature type="domain" description="Ig-like" evidence="10">
    <location>
        <begin position="1426"/>
        <end position="1520"/>
    </location>
</feature>
<feature type="region of interest" description="Disordered" evidence="6">
    <location>
        <begin position="456"/>
        <end position="485"/>
    </location>
</feature>
<evidence type="ECO:0000256" key="1">
    <source>
        <dbReference type="ARBA" id="ARBA00022729"/>
    </source>
</evidence>
<dbReference type="EMBL" id="JAIZAY010000002">
    <property type="protein sequence ID" value="KAJ8046694.1"/>
    <property type="molecule type" value="Genomic_DNA"/>
</dbReference>
<dbReference type="InterPro" id="IPR013783">
    <property type="entry name" value="Ig-like_fold"/>
</dbReference>
<evidence type="ECO:0000256" key="6">
    <source>
        <dbReference type="SAM" id="MobiDB-lite"/>
    </source>
</evidence>
<feature type="domain" description="Ig-like" evidence="10">
    <location>
        <begin position="555"/>
        <end position="646"/>
    </location>
</feature>
<dbReference type="SUPFAM" id="SSF55486">
    <property type="entry name" value="Metalloproteases ('zincins'), catalytic domain"/>
    <property type="match status" value="1"/>
</dbReference>
<dbReference type="GO" id="GO:0006508">
    <property type="term" value="P:proteolysis"/>
    <property type="evidence" value="ECO:0007669"/>
    <property type="project" value="InterPro"/>
</dbReference>
<keyword evidence="2" id="KW-0677">Repeat</keyword>
<dbReference type="InterPro" id="IPR013098">
    <property type="entry name" value="Ig_I-set"/>
</dbReference>
<evidence type="ECO:0000256" key="7">
    <source>
        <dbReference type="SAM" id="SignalP"/>
    </source>
</evidence>
<dbReference type="Pfam" id="PF01421">
    <property type="entry name" value="Reprolysin"/>
    <property type="match status" value="1"/>
</dbReference>
<dbReference type="OrthoDB" id="6244967at2759"/>
<dbReference type="GO" id="GO:0043005">
    <property type="term" value="C:neuron projection"/>
    <property type="evidence" value="ECO:0007669"/>
    <property type="project" value="TreeGrafter"/>
</dbReference>
<dbReference type="InterPro" id="IPR013106">
    <property type="entry name" value="Ig_V-set"/>
</dbReference>